<comment type="caution">
    <text evidence="3">The sequence shown here is derived from an EMBL/GenBank/DDBJ whole genome shotgun (WGS) entry which is preliminary data.</text>
</comment>
<feature type="compositionally biased region" description="Low complexity" evidence="1">
    <location>
        <begin position="90"/>
        <end position="101"/>
    </location>
</feature>
<feature type="non-terminal residue" evidence="3">
    <location>
        <position position="1"/>
    </location>
</feature>
<protein>
    <submittedName>
        <fullName evidence="3">Uncharacterized protein</fullName>
    </submittedName>
</protein>
<feature type="region of interest" description="Disordered" evidence="1">
    <location>
        <begin position="164"/>
        <end position="208"/>
    </location>
</feature>
<evidence type="ECO:0000313" key="3">
    <source>
        <dbReference type="EMBL" id="KAG7153938.1"/>
    </source>
</evidence>
<evidence type="ECO:0000256" key="2">
    <source>
        <dbReference type="SAM" id="Phobius"/>
    </source>
</evidence>
<sequence>IPVNMLTGRINAVMAALNGLMPMLGYACYSPIYYNTVDVWPAAQFFFAAGLNAIIIVLFIIIQVRQSSPISPEDLEVAPEKEDKDGPGNSKTLTLSHSLSSPGKSRDSHKCNDSPTLQQLSYAKKNTKELTSSLPPVPSECYSVGDCANTDNANFTSRVKHSPSVNGYMTKKNSDVDDPSADIGQFTPRTNQQGTKEERPPGIWYRGDEKEAGCYSSRFSDAEITASEKTD</sequence>
<keyword evidence="2" id="KW-1133">Transmembrane helix</keyword>
<name>A0A8J5MJM9_HOMAM</name>
<proteinExistence type="predicted"/>
<dbReference type="EMBL" id="JAHLQT010046209">
    <property type="protein sequence ID" value="KAG7153938.1"/>
    <property type="molecule type" value="Genomic_DNA"/>
</dbReference>
<evidence type="ECO:0000313" key="4">
    <source>
        <dbReference type="Proteomes" id="UP000747542"/>
    </source>
</evidence>
<feature type="transmembrane region" description="Helical" evidence="2">
    <location>
        <begin position="12"/>
        <end position="34"/>
    </location>
</feature>
<evidence type="ECO:0000256" key="1">
    <source>
        <dbReference type="SAM" id="MobiDB-lite"/>
    </source>
</evidence>
<dbReference type="Proteomes" id="UP000747542">
    <property type="component" value="Unassembled WGS sequence"/>
</dbReference>
<keyword evidence="4" id="KW-1185">Reference proteome</keyword>
<feature type="region of interest" description="Disordered" evidence="1">
    <location>
        <begin position="73"/>
        <end position="114"/>
    </location>
</feature>
<feature type="transmembrane region" description="Helical" evidence="2">
    <location>
        <begin position="40"/>
        <end position="62"/>
    </location>
</feature>
<accession>A0A8J5MJM9</accession>
<gene>
    <name evidence="3" type="ORF">Hamer_G032092</name>
</gene>
<keyword evidence="2" id="KW-0472">Membrane</keyword>
<dbReference type="AlphaFoldDB" id="A0A8J5MJM9"/>
<organism evidence="3 4">
    <name type="scientific">Homarus americanus</name>
    <name type="common">American lobster</name>
    <dbReference type="NCBI Taxonomy" id="6706"/>
    <lineage>
        <taxon>Eukaryota</taxon>
        <taxon>Metazoa</taxon>
        <taxon>Ecdysozoa</taxon>
        <taxon>Arthropoda</taxon>
        <taxon>Crustacea</taxon>
        <taxon>Multicrustacea</taxon>
        <taxon>Malacostraca</taxon>
        <taxon>Eumalacostraca</taxon>
        <taxon>Eucarida</taxon>
        <taxon>Decapoda</taxon>
        <taxon>Pleocyemata</taxon>
        <taxon>Astacidea</taxon>
        <taxon>Nephropoidea</taxon>
        <taxon>Nephropidae</taxon>
        <taxon>Homarus</taxon>
    </lineage>
</organism>
<reference evidence="3" key="1">
    <citation type="journal article" date="2021" name="Sci. Adv.">
        <title>The American lobster genome reveals insights on longevity, neural, and immune adaptations.</title>
        <authorList>
            <person name="Polinski J.M."/>
            <person name="Zimin A.V."/>
            <person name="Clark K.F."/>
            <person name="Kohn A.B."/>
            <person name="Sadowski N."/>
            <person name="Timp W."/>
            <person name="Ptitsyn A."/>
            <person name="Khanna P."/>
            <person name="Romanova D.Y."/>
            <person name="Williams P."/>
            <person name="Greenwood S.J."/>
            <person name="Moroz L.L."/>
            <person name="Walt D.R."/>
            <person name="Bodnar A.G."/>
        </authorList>
    </citation>
    <scope>NUCLEOTIDE SEQUENCE</scope>
    <source>
        <strain evidence="3">GMGI-L3</strain>
    </source>
</reference>
<feature type="compositionally biased region" description="Basic and acidic residues" evidence="1">
    <location>
        <begin position="195"/>
        <end position="208"/>
    </location>
</feature>
<keyword evidence="2" id="KW-0812">Transmembrane</keyword>